<accession>A0A0F9XHJ9</accession>
<reference evidence="1" key="1">
    <citation type="journal article" date="2015" name="Nature">
        <title>Complex archaea that bridge the gap between prokaryotes and eukaryotes.</title>
        <authorList>
            <person name="Spang A."/>
            <person name="Saw J.H."/>
            <person name="Jorgensen S.L."/>
            <person name="Zaremba-Niedzwiedzka K."/>
            <person name="Martijn J."/>
            <person name="Lind A.E."/>
            <person name="van Eijk R."/>
            <person name="Schleper C."/>
            <person name="Guy L."/>
            <person name="Ettema T.J."/>
        </authorList>
    </citation>
    <scope>NUCLEOTIDE SEQUENCE</scope>
</reference>
<dbReference type="AlphaFoldDB" id="A0A0F9XHJ9"/>
<proteinExistence type="predicted"/>
<comment type="caution">
    <text evidence="1">The sequence shown here is derived from an EMBL/GenBank/DDBJ whole genome shotgun (WGS) entry which is preliminary data.</text>
</comment>
<protein>
    <submittedName>
        <fullName evidence="1">Uncharacterized protein</fullName>
    </submittedName>
</protein>
<sequence length="132" mass="14770">MNLKEIQKVLAKALKGRIPLGTEMDEAKRLATAIIGDVLMGGTKPEDHWEWKVSASEEDDQKVNIHMYPKTLHGALILIGIYVPPVLTENMEYYELENGVKISVKDGQVYIGMLQPVKHLNLTINLGDTNDD</sequence>
<dbReference type="EMBL" id="LAZR01000051">
    <property type="protein sequence ID" value="KKN98541.1"/>
    <property type="molecule type" value="Genomic_DNA"/>
</dbReference>
<evidence type="ECO:0000313" key="1">
    <source>
        <dbReference type="EMBL" id="KKN98541.1"/>
    </source>
</evidence>
<name>A0A0F9XHJ9_9ZZZZ</name>
<gene>
    <name evidence="1" type="ORF">LCGC14_0146520</name>
</gene>
<organism evidence="1">
    <name type="scientific">marine sediment metagenome</name>
    <dbReference type="NCBI Taxonomy" id="412755"/>
    <lineage>
        <taxon>unclassified sequences</taxon>
        <taxon>metagenomes</taxon>
        <taxon>ecological metagenomes</taxon>
    </lineage>
</organism>